<protein>
    <submittedName>
        <fullName evidence="1">Uncharacterized protein</fullName>
    </submittedName>
</protein>
<evidence type="ECO:0000313" key="1">
    <source>
        <dbReference type="EMBL" id="QJH95830.1"/>
    </source>
</evidence>
<dbReference type="AlphaFoldDB" id="A0A6M3XD70"/>
<organism evidence="1">
    <name type="scientific">viral metagenome</name>
    <dbReference type="NCBI Taxonomy" id="1070528"/>
    <lineage>
        <taxon>unclassified sequences</taxon>
        <taxon>metagenomes</taxon>
        <taxon>organismal metagenomes</taxon>
    </lineage>
</organism>
<dbReference type="EMBL" id="MT144630">
    <property type="protein sequence ID" value="QJH95830.1"/>
    <property type="molecule type" value="Genomic_DNA"/>
</dbReference>
<gene>
    <name evidence="1" type="ORF">TM448B00540_0020</name>
</gene>
<proteinExistence type="predicted"/>
<name>A0A6M3XD70_9ZZZZ</name>
<sequence length="329" mass="37398">MKKNEKYIEKILTWAKKIGYQEEELVSRFNEYVKETSNEVIAYKRLRTELSDEHGSLLSSATPFYGYIIGDSGLYDRIDNMRQSATRAYDNLDTRQKAIDAGRVTDDGTVLDYRKKTRFGQDNLKFGLPIEGTELEKDLMAVISSDPNFEVIRVAKIVGSGDDSAILEGVQCFNWYAFRGTVGKSRADTNVINIYIGAGTKFRPFDTKLTPIELANKIESIEVSDSILGRMYKDKYDKKPNSQYIAVVEGMVAQTFLEPRDNRRSFTIIDEESGEAKNKLRCNISVNIPIVFKIYESLLVFGKLWKSARTNKYGIEVKGYLPLGLTEVE</sequence>
<accession>A0A6M3XD70</accession>
<reference evidence="1" key="1">
    <citation type="submission" date="2020-03" db="EMBL/GenBank/DDBJ databases">
        <title>The deep terrestrial virosphere.</title>
        <authorList>
            <person name="Holmfeldt K."/>
            <person name="Nilsson E."/>
            <person name="Simone D."/>
            <person name="Lopez-Fernandez M."/>
            <person name="Wu X."/>
            <person name="de Brujin I."/>
            <person name="Lundin D."/>
            <person name="Andersson A."/>
            <person name="Bertilsson S."/>
            <person name="Dopson M."/>
        </authorList>
    </citation>
    <scope>NUCLEOTIDE SEQUENCE</scope>
    <source>
        <strain evidence="1">TM448B00540</strain>
    </source>
</reference>